<dbReference type="Gene3D" id="3.40.50.2000">
    <property type="entry name" value="Glycogen Phosphorylase B"/>
    <property type="match status" value="1"/>
</dbReference>
<evidence type="ECO:0008006" key="6">
    <source>
        <dbReference type="Google" id="ProtNLM"/>
    </source>
</evidence>
<keyword evidence="5" id="KW-1185">Reference proteome</keyword>
<dbReference type="PANTHER" id="PTHR22916">
    <property type="entry name" value="GLYCOSYLTRANSFERASE"/>
    <property type="match status" value="1"/>
</dbReference>
<dbReference type="Gene3D" id="3.90.550.10">
    <property type="entry name" value="Spore Coat Polysaccharide Biosynthesis Protein SpsA, Chain A"/>
    <property type="match status" value="1"/>
</dbReference>
<dbReference type="Pfam" id="PF00535">
    <property type="entry name" value="Glycos_transf_2"/>
    <property type="match status" value="1"/>
</dbReference>
<evidence type="ECO:0000313" key="5">
    <source>
        <dbReference type="Proteomes" id="UP000680304"/>
    </source>
</evidence>
<proteinExistence type="inferred from homology"/>
<dbReference type="Pfam" id="PF00534">
    <property type="entry name" value="Glycos_transf_1"/>
    <property type="match status" value="1"/>
</dbReference>
<dbReference type="CDD" id="cd00761">
    <property type="entry name" value="Glyco_tranf_GTA_type"/>
    <property type="match status" value="1"/>
</dbReference>
<accession>A0ABQ4NDP2</accession>
<sequence length="630" mass="74569">MTLKDIEVIFVDDCSKDRSASIIKEYCKIYKNFKYIKLESNSGSPSRPRNRGIQAASAEYILFLDSDDMLCEGACHLLYSEAIKNDYDIVRGYLKVFKAGNQSFYMNRLPREEYENVAGIELIKNLIVRQSTTVVGLYKRDFLISHNITFDEQIRMGEDTLFLSKCYSETKKVHYINECIYYYVKRDELHNVSSTQNYGSRELNDHLAVWIGARNILKKIGLDYYKLRLHTGFRAALEYILNFSNGKIPEEDFKKLRAFLLENKYIIPKMKLNQRLQEITNAIVDGDYHSFVINTRKRILINGYDLKFIKPLVPILKEKFEVEIDEWQGHDKHDEEKSKKLLQWADVIFCEWLLGNAVWYSHNKLKHQLLFVRMHRFELFEKYGELVNVTNVDGFIAVGLYYYEMFMEKFQIPREKMNLIPNYVDIDRFRRNKESTDFKYNLALIGALPSRKRIDLAVKVLDRLLEYDPKYKLHIIGSRPEEIQWLWKKDEERNYYEQVYKKISDSPKLKDAVIFTGWQDTSEYLRKIGFVLSVSDDEKPESFHLAPAEGMASGAVGLLLKWPGVEYIYPSEFTVENIEELVAKILDLMDESKYEEYRVKGERFIRKYYHISEVANKFELLIQRGFLRRN</sequence>
<reference evidence="4 5" key="1">
    <citation type="submission" date="2021-04" db="EMBL/GenBank/DDBJ databases">
        <title>Draft genome sequence of Paenibacillus cisolokensis, LC2-13A.</title>
        <authorList>
            <person name="Uke A."/>
            <person name="Chhe C."/>
            <person name="Baramee S."/>
            <person name="Kosugi A."/>
        </authorList>
    </citation>
    <scope>NUCLEOTIDE SEQUENCE [LARGE SCALE GENOMIC DNA]</scope>
    <source>
        <strain evidence="4 5">LC2-13A</strain>
    </source>
</reference>
<dbReference type="PANTHER" id="PTHR22916:SF3">
    <property type="entry name" value="UDP-GLCNAC:BETAGAL BETA-1,3-N-ACETYLGLUCOSAMINYLTRANSFERASE-LIKE PROTEIN 1"/>
    <property type="match status" value="1"/>
</dbReference>
<protein>
    <recommendedName>
        <fullName evidence="6">Glycosyltransferase 2-like domain-containing protein</fullName>
    </recommendedName>
</protein>
<feature type="domain" description="Glycosyltransferase 2-like" evidence="3">
    <location>
        <begin position="3"/>
        <end position="110"/>
    </location>
</feature>
<organism evidence="4 5">
    <name type="scientific">Paenibacillus cisolokensis</name>
    <dbReference type="NCBI Taxonomy" id="1658519"/>
    <lineage>
        <taxon>Bacteria</taxon>
        <taxon>Bacillati</taxon>
        <taxon>Bacillota</taxon>
        <taxon>Bacilli</taxon>
        <taxon>Bacillales</taxon>
        <taxon>Paenibacillaceae</taxon>
        <taxon>Paenibacillus</taxon>
    </lineage>
</organism>
<evidence type="ECO:0000259" key="3">
    <source>
        <dbReference type="Pfam" id="PF00535"/>
    </source>
</evidence>
<name>A0ABQ4NDP2_9BACL</name>
<dbReference type="SUPFAM" id="SSF53756">
    <property type="entry name" value="UDP-Glycosyltransferase/glycogen phosphorylase"/>
    <property type="match status" value="1"/>
</dbReference>
<evidence type="ECO:0000256" key="1">
    <source>
        <dbReference type="ARBA" id="ARBA00006739"/>
    </source>
</evidence>
<dbReference type="EMBL" id="BOVJ01000174">
    <property type="protein sequence ID" value="GIQ66324.1"/>
    <property type="molecule type" value="Genomic_DNA"/>
</dbReference>
<feature type="domain" description="Glycosyl transferase family 1" evidence="2">
    <location>
        <begin position="428"/>
        <end position="597"/>
    </location>
</feature>
<dbReference type="Proteomes" id="UP000680304">
    <property type="component" value="Unassembled WGS sequence"/>
</dbReference>
<comment type="similarity">
    <text evidence="1">Belongs to the glycosyltransferase 2 family.</text>
</comment>
<dbReference type="InterPro" id="IPR001173">
    <property type="entry name" value="Glyco_trans_2-like"/>
</dbReference>
<dbReference type="InterPro" id="IPR001296">
    <property type="entry name" value="Glyco_trans_1"/>
</dbReference>
<gene>
    <name evidence="4" type="ORF">PACILC2_48920</name>
</gene>
<comment type="caution">
    <text evidence="4">The sequence shown here is derived from an EMBL/GenBank/DDBJ whole genome shotgun (WGS) entry which is preliminary data.</text>
</comment>
<evidence type="ECO:0000313" key="4">
    <source>
        <dbReference type="EMBL" id="GIQ66324.1"/>
    </source>
</evidence>
<evidence type="ECO:0000259" key="2">
    <source>
        <dbReference type="Pfam" id="PF00534"/>
    </source>
</evidence>
<dbReference type="SUPFAM" id="SSF53448">
    <property type="entry name" value="Nucleotide-diphospho-sugar transferases"/>
    <property type="match status" value="1"/>
</dbReference>
<dbReference type="InterPro" id="IPR029044">
    <property type="entry name" value="Nucleotide-diphossugar_trans"/>
</dbReference>
<dbReference type="CDD" id="cd03801">
    <property type="entry name" value="GT4_PimA-like"/>
    <property type="match status" value="1"/>
</dbReference>